<gene>
    <name evidence="4" type="ORF">Aam_005_043</name>
</gene>
<dbReference type="Pfam" id="PF13417">
    <property type="entry name" value="GST_N_3"/>
    <property type="match status" value="1"/>
</dbReference>
<evidence type="ECO:0000313" key="4">
    <source>
        <dbReference type="EMBL" id="GAN78644.1"/>
    </source>
</evidence>
<dbReference type="InterPro" id="IPR040079">
    <property type="entry name" value="Glutathione_S-Trfase"/>
</dbReference>
<proteinExistence type="predicted"/>
<dbReference type="GO" id="GO:0004364">
    <property type="term" value="F:glutathione transferase activity"/>
    <property type="evidence" value="ECO:0007669"/>
    <property type="project" value="TreeGrafter"/>
</dbReference>
<organism evidence="4 5">
    <name type="scientific">Acidocella aminolytica 101 = DSM 11237</name>
    <dbReference type="NCBI Taxonomy" id="1120923"/>
    <lineage>
        <taxon>Bacteria</taxon>
        <taxon>Pseudomonadati</taxon>
        <taxon>Pseudomonadota</taxon>
        <taxon>Alphaproteobacteria</taxon>
        <taxon>Acetobacterales</taxon>
        <taxon>Acidocellaceae</taxon>
        <taxon>Acidocella</taxon>
    </lineage>
</organism>
<dbReference type="Gene3D" id="3.40.30.10">
    <property type="entry name" value="Glutaredoxin"/>
    <property type="match status" value="1"/>
</dbReference>
<comment type="caution">
    <text evidence="4">The sequence shown here is derived from an EMBL/GenBank/DDBJ whole genome shotgun (WGS) entry which is preliminary data.</text>
</comment>
<comment type="subunit">
    <text evidence="1">Homodimer.</text>
</comment>
<sequence>MRILYHLPLSPYARKVRLVLAEKRLPFELRIERIWDRQDSYLELNPACTVPTLIEDNGLVIPDSRVICEYLEESYPDTSLLSRAQPERVETRRLVAWFDEKFYNEVVRNLYWEKTLKQSFRLGSPDGNALRAGYANLKQHLLYIGWLAEHRRWLAGSTLSVADFTAAAMLSTLDFMGDVDWSVSPAAKDWYARIKSRPCFRAILADRVNGMTPPPHYTDLDF</sequence>
<keyword evidence="5" id="KW-1185">Reference proteome</keyword>
<dbReference type="InterPro" id="IPR010987">
    <property type="entry name" value="Glutathione-S-Trfase_C-like"/>
</dbReference>
<feature type="domain" description="GST N-terminal" evidence="2">
    <location>
        <begin position="1"/>
        <end position="79"/>
    </location>
</feature>
<dbReference type="Proteomes" id="UP000032668">
    <property type="component" value="Unassembled WGS sequence"/>
</dbReference>
<protein>
    <submittedName>
        <fullName evidence="4">Glutathione S-transferase</fullName>
    </submittedName>
</protein>
<name>A0A0D6PCS3_9PROT</name>
<reference evidence="4 5" key="1">
    <citation type="submission" date="2012-11" db="EMBL/GenBank/DDBJ databases">
        <title>Whole genome sequence of Acidocella aminolytica 101 = DSM 11237.</title>
        <authorList>
            <person name="Azuma Y."/>
            <person name="Higashiura N."/>
            <person name="Hirakawa H."/>
            <person name="Matsushita K."/>
        </authorList>
    </citation>
    <scope>NUCLEOTIDE SEQUENCE [LARGE SCALE GENOMIC DNA]</scope>
    <source>
        <strain evidence="5">101 / DSM 11237</strain>
    </source>
</reference>
<dbReference type="SUPFAM" id="SSF47616">
    <property type="entry name" value="GST C-terminal domain-like"/>
    <property type="match status" value="1"/>
</dbReference>
<dbReference type="InterPro" id="IPR036282">
    <property type="entry name" value="Glutathione-S-Trfase_C_sf"/>
</dbReference>
<dbReference type="Pfam" id="PF14497">
    <property type="entry name" value="GST_C_3"/>
    <property type="match status" value="1"/>
</dbReference>
<dbReference type="SFLD" id="SFLDS00019">
    <property type="entry name" value="Glutathione_Transferase_(cytos"/>
    <property type="match status" value="1"/>
</dbReference>
<dbReference type="InterPro" id="IPR004045">
    <property type="entry name" value="Glutathione_S-Trfase_N"/>
</dbReference>
<dbReference type="OrthoDB" id="9794721at2"/>
<feature type="domain" description="GST C-terminal" evidence="3">
    <location>
        <begin position="84"/>
        <end position="217"/>
    </location>
</feature>
<dbReference type="SUPFAM" id="SSF52833">
    <property type="entry name" value="Thioredoxin-like"/>
    <property type="match status" value="1"/>
</dbReference>
<dbReference type="PROSITE" id="PS50405">
    <property type="entry name" value="GST_CTER"/>
    <property type="match status" value="1"/>
</dbReference>
<dbReference type="GO" id="GO:0006749">
    <property type="term" value="P:glutathione metabolic process"/>
    <property type="evidence" value="ECO:0007669"/>
    <property type="project" value="TreeGrafter"/>
</dbReference>
<dbReference type="SFLD" id="SFLDG00358">
    <property type="entry name" value="Main_(cytGST)"/>
    <property type="match status" value="1"/>
</dbReference>
<dbReference type="Gene3D" id="1.20.1050.10">
    <property type="match status" value="1"/>
</dbReference>
<evidence type="ECO:0000259" key="3">
    <source>
        <dbReference type="PROSITE" id="PS50405"/>
    </source>
</evidence>
<dbReference type="PANTHER" id="PTHR43969:SF9">
    <property type="entry name" value="GLUTATHIONE S TRANSFERASE D10, ISOFORM A-RELATED"/>
    <property type="match status" value="1"/>
</dbReference>
<dbReference type="AlphaFoldDB" id="A0A0D6PCS3"/>
<dbReference type="CDD" id="cd00299">
    <property type="entry name" value="GST_C_family"/>
    <property type="match status" value="1"/>
</dbReference>
<dbReference type="STRING" id="1120923.SAMN02746095_00455"/>
<keyword evidence="4" id="KW-0808">Transferase</keyword>
<dbReference type="InterPro" id="IPR036249">
    <property type="entry name" value="Thioredoxin-like_sf"/>
</dbReference>
<accession>A0A0D6PCS3</accession>
<evidence type="ECO:0000259" key="2">
    <source>
        <dbReference type="PROSITE" id="PS50404"/>
    </source>
</evidence>
<dbReference type="PROSITE" id="PS50404">
    <property type="entry name" value="GST_NTER"/>
    <property type="match status" value="1"/>
</dbReference>
<dbReference type="InterPro" id="IPR004046">
    <property type="entry name" value="GST_C"/>
</dbReference>
<dbReference type="PANTHER" id="PTHR43969">
    <property type="entry name" value="GLUTATHIONE S TRANSFERASE D10, ISOFORM A-RELATED"/>
    <property type="match status" value="1"/>
</dbReference>
<dbReference type="CDD" id="cd00570">
    <property type="entry name" value="GST_N_family"/>
    <property type="match status" value="1"/>
</dbReference>
<evidence type="ECO:0000256" key="1">
    <source>
        <dbReference type="ARBA" id="ARBA00011738"/>
    </source>
</evidence>
<evidence type="ECO:0000313" key="5">
    <source>
        <dbReference type="Proteomes" id="UP000032668"/>
    </source>
</evidence>
<dbReference type="EMBL" id="BANC01000005">
    <property type="protein sequence ID" value="GAN78644.1"/>
    <property type="molecule type" value="Genomic_DNA"/>
</dbReference>
<dbReference type="RefSeq" id="WP_048877182.1">
    <property type="nucleotide sequence ID" value="NZ_BANC01000005.1"/>
</dbReference>